<dbReference type="PRINTS" id="PR00811">
    <property type="entry name" value="BCTERIALGSPD"/>
</dbReference>
<sequence length="699" mass="76711">MRLTKLMFATIMVAAIWAHAQNDTTMTGNNTEEERVDVNFRDLGVKDFIKMVGKITQKNILINGELKGKVNFVSTTPIKKSSLIPLANSILSSKGYTLIDKGDFYQVIKTAEASGEGLDVDSSIGDSDTMKTVIFPLKSANAAVIRAKIKPLLHKNAKVISFKENNMLSITATPSTLKAIKKVIDAIEKRGDKNSAFIPLKYADIKDVYPNVVSMAKKIFPKTIEGEQVDVFKDDSTNTIILVGKNENMRKMINYIKRLDLRGESTTQQMYVIPLKNSNVEDMQKILSQLVSQMNNITPSKPNKKGANGKPPAKAMVVSDVERNALVILADGDQIKNIRKTIAKLDVPKPQVYVKAKIVEINTDLASQIGVKWGFEGGKITSEGLFTLAANAGAPSIMVSSALQGFLNTTTSHYDQNGNVITSEDRPFSFSSDISEMFAVGAKLDLLKQNGAAHVLSEPSVLCINNKVAEIYVGRTQSILTQAQQTTQSQGNIINNYSREDIGITLKVKPRLSSNNKVSLEVETTIEDVLPSETVPADRPTTTKRKVVTNAIVNNGETIILGGLIKNSGGKSVTSVPILGDIPVIGVLFRSKGNMVRKINVVIYLTPFIVKKSGDLRKLRKVLSELENIQTRYNSYIRKALSDRRKPKWYEKPLFGKSSHPASSRVNVSPSDSVYIPTSSHPASNRIRVEPSSGVYIPR</sequence>
<evidence type="ECO:0000256" key="5">
    <source>
        <dbReference type="ARBA" id="ARBA00022692"/>
    </source>
</evidence>
<protein>
    <submittedName>
        <fullName evidence="13">General secretion pathway protein D / Type II secretion outermembrane pore forming protein (PulD)</fullName>
    </submittedName>
</protein>
<dbReference type="PANTHER" id="PTHR30332:SF24">
    <property type="entry name" value="SECRETIN GSPD-RELATED"/>
    <property type="match status" value="1"/>
</dbReference>
<dbReference type="NCBIfam" id="TIGR02517">
    <property type="entry name" value="type_II_gspD"/>
    <property type="match status" value="1"/>
</dbReference>
<evidence type="ECO:0000313" key="13">
    <source>
        <dbReference type="EMBL" id="SFV57239.1"/>
    </source>
</evidence>
<feature type="domain" description="Type II/III secretion system secretin-like" evidence="10">
    <location>
        <begin position="447"/>
        <end position="611"/>
    </location>
</feature>
<evidence type="ECO:0000256" key="3">
    <source>
        <dbReference type="ARBA" id="ARBA00022448"/>
    </source>
</evidence>
<feature type="domain" description="NolW-like" evidence="11">
    <location>
        <begin position="197"/>
        <end position="263"/>
    </location>
</feature>
<evidence type="ECO:0000259" key="11">
    <source>
        <dbReference type="Pfam" id="PF03958"/>
    </source>
</evidence>
<dbReference type="InterPro" id="IPR004846">
    <property type="entry name" value="T2SS/T3SS_dom"/>
</dbReference>
<dbReference type="InterPro" id="IPR004845">
    <property type="entry name" value="T2SS_GspD_CS"/>
</dbReference>
<dbReference type="Pfam" id="PF00263">
    <property type="entry name" value="Secretin"/>
    <property type="match status" value="1"/>
</dbReference>
<comment type="subcellular location">
    <subcellularLocation>
        <location evidence="1">Cell outer membrane</location>
    </subcellularLocation>
</comment>
<keyword evidence="3" id="KW-0813">Transport</keyword>
<evidence type="ECO:0000256" key="6">
    <source>
        <dbReference type="ARBA" id="ARBA00022729"/>
    </source>
</evidence>
<dbReference type="InterPro" id="IPR001775">
    <property type="entry name" value="GspD/PilQ"/>
</dbReference>
<dbReference type="PROSITE" id="PS00875">
    <property type="entry name" value="T2SP_D"/>
    <property type="match status" value="1"/>
</dbReference>
<dbReference type="AlphaFoldDB" id="A0A1W1BUM1"/>
<reference evidence="13" key="1">
    <citation type="submission" date="2016-10" db="EMBL/GenBank/DDBJ databases">
        <authorList>
            <person name="de Groot N.N."/>
        </authorList>
    </citation>
    <scope>NUCLEOTIDE SEQUENCE</scope>
</reference>
<keyword evidence="9" id="KW-0998">Cell outer membrane</keyword>
<dbReference type="GO" id="GO:0015627">
    <property type="term" value="C:type II protein secretion system complex"/>
    <property type="evidence" value="ECO:0007669"/>
    <property type="project" value="InterPro"/>
</dbReference>
<evidence type="ECO:0000256" key="1">
    <source>
        <dbReference type="ARBA" id="ARBA00004442"/>
    </source>
</evidence>
<evidence type="ECO:0000256" key="9">
    <source>
        <dbReference type="ARBA" id="ARBA00023237"/>
    </source>
</evidence>
<dbReference type="InterPro" id="IPR005644">
    <property type="entry name" value="NolW-like"/>
</dbReference>
<evidence type="ECO:0000259" key="10">
    <source>
        <dbReference type="Pfam" id="PF00263"/>
    </source>
</evidence>
<comment type="similarity">
    <text evidence="2">Belongs to the bacterial secretin family. GSP D subfamily.</text>
</comment>
<organism evidence="13">
    <name type="scientific">hydrothermal vent metagenome</name>
    <dbReference type="NCBI Taxonomy" id="652676"/>
    <lineage>
        <taxon>unclassified sequences</taxon>
        <taxon>metagenomes</taxon>
        <taxon>ecological metagenomes</taxon>
    </lineage>
</organism>
<dbReference type="InterPro" id="IPR050810">
    <property type="entry name" value="Bact_Secretion_Sys_Channel"/>
</dbReference>
<keyword evidence="8" id="KW-0472">Membrane</keyword>
<dbReference type="InterPro" id="IPR049371">
    <property type="entry name" value="GspD-like_N0"/>
</dbReference>
<evidence type="ECO:0000259" key="12">
    <source>
        <dbReference type="Pfam" id="PF21305"/>
    </source>
</evidence>
<keyword evidence="5" id="KW-0812">Transmembrane</keyword>
<name>A0A1W1BUM1_9ZZZZ</name>
<dbReference type="GO" id="GO:0009279">
    <property type="term" value="C:cell outer membrane"/>
    <property type="evidence" value="ECO:0007669"/>
    <property type="project" value="UniProtKB-SubCell"/>
</dbReference>
<evidence type="ECO:0000256" key="2">
    <source>
        <dbReference type="ARBA" id="ARBA00006980"/>
    </source>
</evidence>
<dbReference type="InterPro" id="IPR038591">
    <property type="entry name" value="NolW-like_sf"/>
</dbReference>
<accession>A0A1W1BUM1</accession>
<dbReference type="Pfam" id="PF03958">
    <property type="entry name" value="Secretin_N"/>
    <property type="match status" value="2"/>
</dbReference>
<evidence type="ECO:0000256" key="4">
    <source>
        <dbReference type="ARBA" id="ARBA00022452"/>
    </source>
</evidence>
<dbReference type="EMBL" id="FPHC01000041">
    <property type="protein sequence ID" value="SFV57239.1"/>
    <property type="molecule type" value="Genomic_DNA"/>
</dbReference>
<gene>
    <name evidence="13" type="ORF">MNB_SV-6-705</name>
</gene>
<dbReference type="Gene3D" id="3.30.1370.120">
    <property type="match status" value="3"/>
</dbReference>
<feature type="domain" description="NolW-like" evidence="11">
    <location>
        <begin position="272"/>
        <end position="351"/>
    </location>
</feature>
<dbReference type="InterPro" id="IPR013356">
    <property type="entry name" value="T2SS_GspD"/>
</dbReference>
<dbReference type="GO" id="GO:0015628">
    <property type="term" value="P:protein secretion by the type II secretion system"/>
    <property type="evidence" value="ECO:0007669"/>
    <property type="project" value="InterPro"/>
</dbReference>
<dbReference type="Pfam" id="PF21305">
    <property type="entry name" value="type_II_gspD_N0"/>
    <property type="match status" value="1"/>
</dbReference>
<feature type="domain" description="GspD-like N0" evidence="12">
    <location>
        <begin position="38"/>
        <end position="107"/>
    </location>
</feature>
<keyword evidence="7" id="KW-0653">Protein transport</keyword>
<dbReference type="PANTHER" id="PTHR30332">
    <property type="entry name" value="PROBABLE GENERAL SECRETION PATHWAY PROTEIN D"/>
    <property type="match status" value="1"/>
</dbReference>
<keyword evidence="4" id="KW-1134">Transmembrane beta strand</keyword>
<evidence type="ECO:0000256" key="7">
    <source>
        <dbReference type="ARBA" id="ARBA00022927"/>
    </source>
</evidence>
<evidence type="ECO:0000256" key="8">
    <source>
        <dbReference type="ARBA" id="ARBA00023136"/>
    </source>
</evidence>
<proteinExistence type="inferred from homology"/>
<keyword evidence="6" id="KW-0732">Signal</keyword>